<dbReference type="SUPFAM" id="SSF88723">
    <property type="entry name" value="PIN domain-like"/>
    <property type="match status" value="1"/>
</dbReference>
<organism evidence="2">
    <name type="scientific">marine sediment metagenome</name>
    <dbReference type="NCBI Taxonomy" id="412755"/>
    <lineage>
        <taxon>unclassified sequences</taxon>
        <taxon>metagenomes</taxon>
        <taxon>ecological metagenomes</taxon>
    </lineage>
</organism>
<dbReference type="Pfam" id="PF18477">
    <property type="entry name" value="PIN_9"/>
    <property type="match status" value="1"/>
</dbReference>
<feature type="non-terminal residue" evidence="2">
    <location>
        <position position="1"/>
    </location>
</feature>
<evidence type="ECO:0000259" key="1">
    <source>
        <dbReference type="Pfam" id="PF18477"/>
    </source>
</evidence>
<dbReference type="EMBL" id="BARS01040944">
    <property type="protein sequence ID" value="GAG40753.1"/>
    <property type="molecule type" value="Genomic_DNA"/>
</dbReference>
<feature type="domain" description="VapC9 PIN-like" evidence="1">
    <location>
        <begin position="8"/>
        <end position="139"/>
    </location>
</feature>
<proteinExistence type="predicted"/>
<dbReference type="Gene3D" id="3.40.50.1010">
    <property type="entry name" value="5'-nuclease"/>
    <property type="match status" value="1"/>
</dbReference>
<name>X0XVZ0_9ZZZZ</name>
<dbReference type="InterPro" id="IPR029060">
    <property type="entry name" value="PIN-like_dom_sf"/>
</dbReference>
<evidence type="ECO:0000313" key="2">
    <source>
        <dbReference type="EMBL" id="GAG40753.1"/>
    </source>
</evidence>
<dbReference type="InterPro" id="IPR041120">
    <property type="entry name" value="PIN_9"/>
</dbReference>
<sequence length="145" mass="17124">EIMLENLIVIDANFVLLPFQFKIDYLYDIDNSLEGRTVFILFKQILDELEAKRLREPNATKFSMNLKSGLLYLEKNNEKYNFVYNNMTKSIEETTDDFLVGNCQELKGKDKRVYLASNDADLRRKMRKIGVSTIFLRQKKFLSFD</sequence>
<dbReference type="AlphaFoldDB" id="X0XVZ0"/>
<gene>
    <name evidence="2" type="ORF">S01H1_62344</name>
</gene>
<comment type="caution">
    <text evidence="2">The sequence shown here is derived from an EMBL/GenBank/DDBJ whole genome shotgun (WGS) entry which is preliminary data.</text>
</comment>
<accession>X0XVZ0</accession>
<reference evidence="2" key="1">
    <citation type="journal article" date="2014" name="Front. Microbiol.">
        <title>High frequency of phylogenetically diverse reductive dehalogenase-homologous genes in deep subseafloor sedimentary metagenomes.</title>
        <authorList>
            <person name="Kawai M."/>
            <person name="Futagami T."/>
            <person name="Toyoda A."/>
            <person name="Takaki Y."/>
            <person name="Nishi S."/>
            <person name="Hori S."/>
            <person name="Arai W."/>
            <person name="Tsubouchi T."/>
            <person name="Morono Y."/>
            <person name="Uchiyama I."/>
            <person name="Ito T."/>
            <person name="Fujiyama A."/>
            <person name="Inagaki F."/>
            <person name="Takami H."/>
        </authorList>
    </citation>
    <scope>NUCLEOTIDE SEQUENCE</scope>
    <source>
        <strain evidence="2">Expedition CK06-06</strain>
    </source>
</reference>
<protein>
    <recommendedName>
        <fullName evidence="1">VapC9 PIN-like domain-containing protein</fullName>
    </recommendedName>
</protein>